<keyword evidence="6" id="KW-0464">Manganese</keyword>
<feature type="region of interest" description="Disordered" evidence="8">
    <location>
        <begin position="328"/>
        <end position="348"/>
    </location>
</feature>
<dbReference type="InterPro" id="IPR011127">
    <property type="entry name" value="Dala_Dala_lig_N"/>
</dbReference>
<evidence type="ECO:0000256" key="6">
    <source>
        <dbReference type="PIRSR" id="PIRSR039102-3"/>
    </source>
</evidence>
<dbReference type="GO" id="GO:0009252">
    <property type="term" value="P:peptidoglycan biosynthetic process"/>
    <property type="evidence" value="ECO:0007669"/>
    <property type="project" value="UniProtKB-UniRule"/>
</dbReference>
<dbReference type="GO" id="GO:0071555">
    <property type="term" value="P:cell wall organization"/>
    <property type="evidence" value="ECO:0007669"/>
    <property type="project" value="UniProtKB-KW"/>
</dbReference>
<dbReference type="InterPro" id="IPR013815">
    <property type="entry name" value="ATP_grasp_subdomain_1"/>
</dbReference>
<comment type="function">
    <text evidence="4">Cell wall formation.</text>
</comment>
<dbReference type="PANTHER" id="PTHR23132">
    <property type="entry name" value="D-ALANINE--D-ALANINE LIGASE"/>
    <property type="match status" value="1"/>
</dbReference>
<evidence type="ECO:0000256" key="2">
    <source>
        <dbReference type="ARBA" id="ARBA00022598"/>
    </source>
</evidence>
<comment type="caution">
    <text evidence="10">The sequence shown here is derived from an EMBL/GenBank/DDBJ whole genome shotgun (WGS) entry which is preliminary data.</text>
</comment>
<comment type="cofactor">
    <cofactor evidence="6">
        <name>Mg(2+)</name>
        <dbReference type="ChEBI" id="CHEBI:18420"/>
    </cofactor>
    <cofactor evidence="6">
        <name>Mn(2+)</name>
        <dbReference type="ChEBI" id="CHEBI:29035"/>
    </cofactor>
    <text evidence="6">Binds 2 magnesium or manganese ions per subunit.</text>
</comment>
<comment type="subcellular location">
    <subcellularLocation>
        <location evidence="4">Cytoplasm</location>
    </subcellularLocation>
</comment>
<keyword evidence="11" id="KW-1185">Reference proteome</keyword>
<feature type="active site" evidence="5">
    <location>
        <position position="294"/>
    </location>
</feature>
<comment type="catalytic activity">
    <reaction evidence="4">
        <text>2 D-alanine + ATP = D-alanyl-D-alanine + ADP + phosphate + H(+)</text>
        <dbReference type="Rhea" id="RHEA:11224"/>
        <dbReference type="ChEBI" id="CHEBI:15378"/>
        <dbReference type="ChEBI" id="CHEBI:30616"/>
        <dbReference type="ChEBI" id="CHEBI:43474"/>
        <dbReference type="ChEBI" id="CHEBI:57416"/>
        <dbReference type="ChEBI" id="CHEBI:57822"/>
        <dbReference type="ChEBI" id="CHEBI:456216"/>
        <dbReference type="EC" id="6.3.2.4"/>
    </reaction>
</comment>
<dbReference type="SUPFAM" id="SSF52440">
    <property type="entry name" value="PreATP-grasp domain"/>
    <property type="match status" value="1"/>
</dbReference>
<feature type="active site" evidence="5">
    <location>
        <position position="23"/>
    </location>
</feature>
<dbReference type="InterPro" id="IPR011761">
    <property type="entry name" value="ATP-grasp"/>
</dbReference>
<protein>
    <recommendedName>
        <fullName evidence="4">D-alanine--D-alanine ligase</fullName>
        <ecNumber evidence="4">6.3.2.4</ecNumber>
    </recommendedName>
    <alternativeName>
        <fullName evidence="4">D-Ala-D-Ala ligase</fullName>
    </alternativeName>
    <alternativeName>
        <fullName evidence="4">D-alanylalanine synthetase</fullName>
    </alternativeName>
</protein>
<dbReference type="EMBL" id="AQHZ01000015">
    <property type="protein sequence ID" value="ENO18327.1"/>
    <property type="molecule type" value="Genomic_DNA"/>
</dbReference>
<proteinExistence type="inferred from homology"/>
<dbReference type="InterPro" id="IPR005905">
    <property type="entry name" value="D_ala_D_ala"/>
</dbReference>
<sequence>MKENRRYTVKSKVLIIAGGLTHERDVSVRSGRRVANILQEAGYEVRLSDVDQGLLSVIEEFAPDVIWPLVHGSIGEDGSLQTLLEAIGVPFVGSASTQAKFASNKPTAKALLGAADFETPGWVALPQVLFRQLGASQVLEAIEAQTSFPLVIKPTDGGSALGISTVHDPAELRSAMVEAFAYGEHIMKEEFIQGRDIAVSVIDLEEGPLALPPVEIATDTGEYDYAARYTTDETEYFVPARFTRDELDVLREAAIEAHTILGLRDLSRIDFVVDDEGTCWFIDANVTPGMTDTSLLPLAAENAGSFAELCCRIVDFVAAGRPVIDEDEMGSEEGILSEDGIASEDAED</sequence>
<feature type="domain" description="ATP-grasp" evidence="9">
    <location>
        <begin position="109"/>
        <end position="315"/>
    </location>
</feature>
<dbReference type="PATRIC" id="fig|888050.3.peg.849"/>
<keyword evidence="2 4" id="KW-0436">Ligase</keyword>
<dbReference type="Pfam" id="PF01820">
    <property type="entry name" value="Dala_Dala_lig_N"/>
    <property type="match status" value="1"/>
</dbReference>
<evidence type="ECO:0000256" key="1">
    <source>
        <dbReference type="ARBA" id="ARBA00010871"/>
    </source>
</evidence>
<dbReference type="Gene3D" id="3.40.50.20">
    <property type="match status" value="1"/>
</dbReference>
<gene>
    <name evidence="10" type="primary">ddlA</name>
    <name evidence="4" type="synonym">ddl</name>
    <name evidence="10" type="ORF">HMPREF9004_0896</name>
</gene>
<feature type="active site" evidence="5">
    <location>
        <position position="159"/>
    </location>
</feature>
<keyword evidence="4" id="KW-0573">Peptidoglycan synthesis</keyword>
<dbReference type="GO" id="GO:0046872">
    <property type="term" value="F:metal ion binding"/>
    <property type="evidence" value="ECO:0007669"/>
    <property type="project" value="UniProtKB-KW"/>
</dbReference>
<dbReference type="EC" id="6.3.2.4" evidence="4"/>
<dbReference type="UniPathway" id="UPA00219"/>
<name>N6X4J9_9ACTO</name>
<keyword evidence="7" id="KW-0547">Nucleotide-binding</keyword>
<dbReference type="InterPro" id="IPR011095">
    <property type="entry name" value="Dala_Dala_lig_C"/>
</dbReference>
<dbReference type="NCBIfam" id="NF002378">
    <property type="entry name" value="PRK01372.1"/>
    <property type="match status" value="1"/>
</dbReference>
<evidence type="ECO:0000256" key="8">
    <source>
        <dbReference type="SAM" id="MobiDB-lite"/>
    </source>
</evidence>
<keyword evidence="4" id="KW-0133">Cell shape</keyword>
<dbReference type="STRING" id="888050.HMPREF9004_0896"/>
<dbReference type="PANTHER" id="PTHR23132:SF23">
    <property type="entry name" value="D-ALANINE--D-ALANINE LIGASE B"/>
    <property type="match status" value="1"/>
</dbReference>
<keyword evidence="6" id="KW-0479">Metal-binding</keyword>
<dbReference type="HOGENOM" id="CLU_039268_1_0_11"/>
<feature type="binding site" evidence="6">
    <location>
        <position position="270"/>
    </location>
    <ligand>
        <name>Mg(2+)</name>
        <dbReference type="ChEBI" id="CHEBI:18420"/>
        <label>1</label>
    </ligand>
</feature>
<evidence type="ECO:0000259" key="9">
    <source>
        <dbReference type="PROSITE" id="PS50975"/>
    </source>
</evidence>
<keyword evidence="4" id="KW-0963">Cytoplasm</keyword>
<dbReference type="PROSITE" id="PS50975">
    <property type="entry name" value="ATP_GRASP"/>
    <property type="match status" value="1"/>
</dbReference>
<reference evidence="10 11" key="1">
    <citation type="submission" date="2013-03" db="EMBL/GenBank/DDBJ databases">
        <title>Reference genome for the Human Microbiome Project.</title>
        <authorList>
            <person name="Aqrawi P."/>
            <person name="Ayvaz T."/>
            <person name="Bess C."/>
            <person name="Blankenburg K."/>
            <person name="Coyle M."/>
            <person name="Deng J."/>
            <person name="Forbes L."/>
            <person name="Fowler G."/>
            <person name="Francisco L."/>
            <person name="Fu Q."/>
            <person name="Gibbs R."/>
            <person name="Gross S."/>
            <person name="Gubbala S."/>
            <person name="Hale W."/>
            <person name="Hemphill L."/>
            <person name="Highlander S."/>
            <person name="Hirani K."/>
            <person name="Jackson L."/>
            <person name="Jakkamsetti A."/>
            <person name="Javaid M."/>
            <person name="Jayaseelan J.C."/>
            <person name="Jiang H."/>
            <person name="Joshi V."/>
            <person name="Korchina V."/>
            <person name="Kovar C."/>
            <person name="Lara F."/>
            <person name="Lee S."/>
            <person name="Liu Y."/>
            <person name="Mata R."/>
            <person name="Mathew T."/>
            <person name="Munidasa M."/>
            <person name="Muzny D."/>
            <person name="Nazareth L."/>
            <person name="Ngo R."/>
            <person name="Nguyen L."/>
            <person name="Nguyen N."/>
            <person name="Okwuonu G."/>
            <person name="Ongeri F."/>
            <person name="Palculict T."/>
            <person name="Patil S."/>
            <person name="Petrosino J."/>
            <person name="Pham C."/>
            <person name="Pham P."/>
            <person name="Pu L.-L."/>
            <person name="Qin X."/>
            <person name="Qu J."/>
            <person name="Reid J."/>
            <person name="Ross M."/>
            <person name="Ruth R."/>
            <person name="Saada N."/>
            <person name="San Lucas F."/>
            <person name="Santibanez J."/>
            <person name="Shang Y."/>
            <person name="Simmons D."/>
            <person name="Song X.-Z."/>
            <person name="Tang L.-Y."/>
            <person name="Thornton R."/>
            <person name="Warren J."/>
            <person name="Weissenberger G."/>
            <person name="Wilczek-Boney K."/>
            <person name="Worley K."/>
            <person name="Youmans B."/>
            <person name="Zhang J."/>
            <person name="Zhang L."/>
            <person name="Zhao Z."/>
            <person name="Zhou C."/>
            <person name="Zhu D."/>
            <person name="Zhu Y."/>
        </authorList>
    </citation>
    <scope>NUCLEOTIDE SEQUENCE [LARGE SCALE GENOMIC DNA]</scope>
    <source>
        <strain evidence="10 11">F0333</strain>
    </source>
</reference>
<dbReference type="Pfam" id="PF07478">
    <property type="entry name" value="Dala_Dala_lig_C"/>
    <property type="match status" value="1"/>
</dbReference>
<dbReference type="Gene3D" id="3.30.1490.20">
    <property type="entry name" value="ATP-grasp fold, A domain"/>
    <property type="match status" value="1"/>
</dbReference>
<dbReference type="AlphaFoldDB" id="N6X4J9"/>
<evidence type="ECO:0000256" key="3">
    <source>
        <dbReference type="ARBA" id="ARBA00023316"/>
    </source>
</evidence>
<dbReference type="SUPFAM" id="SSF56059">
    <property type="entry name" value="Glutathione synthetase ATP-binding domain-like"/>
    <property type="match status" value="1"/>
</dbReference>
<dbReference type="GO" id="GO:0005524">
    <property type="term" value="F:ATP binding"/>
    <property type="evidence" value="ECO:0007669"/>
    <property type="project" value="UniProtKB-UniRule"/>
</dbReference>
<organism evidence="10 11">
    <name type="scientific">Schaalia cardiffensis F0333</name>
    <dbReference type="NCBI Taxonomy" id="888050"/>
    <lineage>
        <taxon>Bacteria</taxon>
        <taxon>Bacillati</taxon>
        <taxon>Actinomycetota</taxon>
        <taxon>Actinomycetes</taxon>
        <taxon>Actinomycetales</taxon>
        <taxon>Actinomycetaceae</taxon>
        <taxon>Schaalia</taxon>
    </lineage>
</organism>
<dbReference type="PIRSF" id="PIRSF039102">
    <property type="entry name" value="Ddl/VanB"/>
    <property type="match status" value="1"/>
</dbReference>
<keyword evidence="3 4" id="KW-0961">Cell wall biogenesis/degradation</keyword>
<dbReference type="GO" id="GO:0008716">
    <property type="term" value="F:D-alanine-D-alanine ligase activity"/>
    <property type="evidence" value="ECO:0007669"/>
    <property type="project" value="UniProtKB-UniRule"/>
</dbReference>
<comment type="pathway">
    <text evidence="4">Cell wall biogenesis; peptidoglycan biosynthesis.</text>
</comment>
<dbReference type="GO" id="GO:0008360">
    <property type="term" value="P:regulation of cell shape"/>
    <property type="evidence" value="ECO:0007669"/>
    <property type="project" value="UniProtKB-KW"/>
</dbReference>
<evidence type="ECO:0000313" key="10">
    <source>
        <dbReference type="EMBL" id="ENO18327.1"/>
    </source>
</evidence>
<evidence type="ECO:0000256" key="4">
    <source>
        <dbReference type="HAMAP-Rule" id="MF_00047"/>
    </source>
</evidence>
<keyword evidence="7" id="KW-0067">ATP-binding</keyword>
<evidence type="ECO:0000256" key="5">
    <source>
        <dbReference type="PIRSR" id="PIRSR039102-1"/>
    </source>
</evidence>
<dbReference type="eggNOG" id="COG1181">
    <property type="taxonomic scope" value="Bacteria"/>
</dbReference>
<feature type="binding site" evidence="6">
    <location>
        <position position="285"/>
    </location>
    <ligand>
        <name>Mg(2+)</name>
        <dbReference type="ChEBI" id="CHEBI:18420"/>
        <label>2</label>
    </ligand>
</feature>
<keyword evidence="6" id="KW-0460">Magnesium</keyword>
<comment type="similarity">
    <text evidence="1 4">Belongs to the D-alanine--D-alanine ligase family.</text>
</comment>
<dbReference type="Gene3D" id="3.30.470.20">
    <property type="entry name" value="ATP-grasp fold, B domain"/>
    <property type="match status" value="1"/>
</dbReference>
<dbReference type="Proteomes" id="UP000013015">
    <property type="component" value="Unassembled WGS sequence"/>
</dbReference>
<dbReference type="HAMAP" id="MF_00047">
    <property type="entry name" value="Dala_Dala_lig"/>
    <property type="match status" value="1"/>
</dbReference>
<accession>N6X4J9</accession>
<dbReference type="InterPro" id="IPR016185">
    <property type="entry name" value="PreATP-grasp_dom_sf"/>
</dbReference>
<evidence type="ECO:0000313" key="11">
    <source>
        <dbReference type="Proteomes" id="UP000013015"/>
    </source>
</evidence>
<evidence type="ECO:0000256" key="7">
    <source>
        <dbReference type="PROSITE-ProRule" id="PRU00409"/>
    </source>
</evidence>
<dbReference type="GO" id="GO:0005737">
    <property type="term" value="C:cytoplasm"/>
    <property type="evidence" value="ECO:0007669"/>
    <property type="project" value="UniProtKB-SubCell"/>
</dbReference>